<dbReference type="Pfam" id="PF13133">
    <property type="entry name" value="DUF3949"/>
    <property type="match status" value="1"/>
</dbReference>
<keyword evidence="1" id="KW-0812">Transmembrane</keyword>
<feature type="transmembrane region" description="Helical" evidence="1">
    <location>
        <begin position="54"/>
        <end position="73"/>
    </location>
</feature>
<dbReference type="Proteomes" id="UP001079657">
    <property type="component" value="Unassembled WGS sequence"/>
</dbReference>
<evidence type="ECO:0000313" key="3">
    <source>
        <dbReference type="Proteomes" id="UP001079657"/>
    </source>
</evidence>
<dbReference type="InterPro" id="IPR025032">
    <property type="entry name" value="DUF3949"/>
</dbReference>
<dbReference type="RefSeq" id="WP_268051161.1">
    <property type="nucleotide sequence ID" value="NZ_JAPQES010000006.1"/>
</dbReference>
<gene>
    <name evidence="2" type="ORF">OXH55_16445</name>
</gene>
<proteinExistence type="predicted"/>
<sequence length="84" mass="9878">MDLIVCFLVGIIVITLGLMVVAQYKYIEAMDKRQKELNMTQGEMYEKMSFQENMLHRGIQSNFITGAIAYFLYKLINKNKRTEF</sequence>
<evidence type="ECO:0000313" key="2">
    <source>
        <dbReference type="EMBL" id="MCY6372222.1"/>
    </source>
</evidence>
<keyword evidence="1" id="KW-1133">Transmembrane helix</keyword>
<accession>A0ABT4CT28</accession>
<comment type="caution">
    <text evidence="2">The sequence shown here is derived from an EMBL/GenBank/DDBJ whole genome shotgun (WGS) entry which is preliminary data.</text>
</comment>
<reference evidence="2" key="1">
    <citation type="submission" date="2022-12" db="EMBL/GenBank/DDBJ databases">
        <authorList>
            <person name="Wang J."/>
        </authorList>
    </citation>
    <scope>NUCLEOTIDE SEQUENCE</scope>
    <source>
        <strain evidence="2">HY-42-06</strain>
    </source>
</reference>
<keyword evidence="3" id="KW-1185">Reference proteome</keyword>
<dbReference type="EMBL" id="JAPQES010000006">
    <property type="protein sequence ID" value="MCY6372222.1"/>
    <property type="molecule type" value="Genomic_DNA"/>
</dbReference>
<evidence type="ECO:0000256" key="1">
    <source>
        <dbReference type="SAM" id="Phobius"/>
    </source>
</evidence>
<organism evidence="2 3">
    <name type="scientific">Clostridium ganghwense</name>
    <dbReference type="NCBI Taxonomy" id="312089"/>
    <lineage>
        <taxon>Bacteria</taxon>
        <taxon>Bacillati</taxon>
        <taxon>Bacillota</taxon>
        <taxon>Clostridia</taxon>
        <taxon>Eubacteriales</taxon>
        <taxon>Clostridiaceae</taxon>
        <taxon>Clostridium</taxon>
    </lineage>
</organism>
<name>A0ABT4CT28_9CLOT</name>
<keyword evidence="1" id="KW-0472">Membrane</keyword>
<protein>
    <submittedName>
        <fullName evidence="2">DUF3949 domain-containing protein</fullName>
    </submittedName>
</protein>